<feature type="domain" description="DUF7083" evidence="8">
    <location>
        <begin position="69"/>
        <end position="148"/>
    </location>
</feature>
<organism evidence="9 10">
    <name type="scientific">Ancylostoma ceylanicum</name>
    <dbReference type="NCBI Taxonomy" id="53326"/>
    <lineage>
        <taxon>Eukaryota</taxon>
        <taxon>Metazoa</taxon>
        <taxon>Ecdysozoa</taxon>
        <taxon>Nematoda</taxon>
        <taxon>Chromadorea</taxon>
        <taxon>Rhabditida</taxon>
        <taxon>Rhabditina</taxon>
        <taxon>Rhabditomorpha</taxon>
        <taxon>Strongyloidea</taxon>
        <taxon>Ancylostomatidae</taxon>
        <taxon>Ancylostomatinae</taxon>
        <taxon>Ancylostoma</taxon>
    </lineage>
</organism>
<evidence type="ECO:0000259" key="8">
    <source>
        <dbReference type="Pfam" id="PF23309"/>
    </source>
</evidence>
<reference evidence="9 10" key="1">
    <citation type="submission" date="2013-05" db="EMBL/GenBank/DDBJ databases">
        <title>Draft genome of the parasitic nematode Anyclostoma ceylanicum.</title>
        <authorList>
            <person name="Mitreva M."/>
        </authorList>
    </citation>
    <scope>NUCLEOTIDE SEQUENCE [LARGE SCALE GENOMIC DNA]</scope>
</reference>
<keyword evidence="1" id="KW-0808">Transferase</keyword>
<dbReference type="GO" id="GO:0016787">
    <property type="term" value="F:hydrolase activity"/>
    <property type="evidence" value="ECO:0007669"/>
    <property type="project" value="UniProtKB-KW"/>
</dbReference>
<dbReference type="Pfam" id="PF23309">
    <property type="entry name" value="DUF7083"/>
    <property type="match status" value="1"/>
</dbReference>
<dbReference type="PANTHER" id="PTHR37984">
    <property type="entry name" value="PROTEIN CBG26694"/>
    <property type="match status" value="1"/>
</dbReference>
<dbReference type="GO" id="GO:0004519">
    <property type="term" value="F:endonuclease activity"/>
    <property type="evidence" value="ECO:0007669"/>
    <property type="project" value="UniProtKB-KW"/>
</dbReference>
<protein>
    <submittedName>
        <fullName evidence="9">Uncharacterized protein</fullName>
    </submittedName>
</protein>
<keyword evidence="5" id="KW-0378">Hydrolase</keyword>
<proteinExistence type="predicted"/>
<dbReference type="AlphaFoldDB" id="A0A0D6LLL2"/>
<evidence type="ECO:0000256" key="5">
    <source>
        <dbReference type="ARBA" id="ARBA00022801"/>
    </source>
</evidence>
<dbReference type="InterPro" id="IPR041373">
    <property type="entry name" value="RT_RNaseH"/>
</dbReference>
<dbReference type="Proteomes" id="UP000054495">
    <property type="component" value="Unassembled WGS sequence"/>
</dbReference>
<evidence type="ECO:0000256" key="2">
    <source>
        <dbReference type="ARBA" id="ARBA00022695"/>
    </source>
</evidence>
<evidence type="ECO:0000256" key="6">
    <source>
        <dbReference type="ARBA" id="ARBA00022918"/>
    </source>
</evidence>
<dbReference type="EMBL" id="KE125068">
    <property type="protein sequence ID" value="EPB72088.1"/>
    <property type="molecule type" value="Genomic_DNA"/>
</dbReference>
<dbReference type="InterPro" id="IPR043502">
    <property type="entry name" value="DNA/RNA_pol_sf"/>
</dbReference>
<dbReference type="SUPFAM" id="SSF56672">
    <property type="entry name" value="DNA/RNA polymerases"/>
    <property type="match status" value="1"/>
</dbReference>
<evidence type="ECO:0000256" key="4">
    <source>
        <dbReference type="ARBA" id="ARBA00022759"/>
    </source>
</evidence>
<evidence type="ECO:0000256" key="3">
    <source>
        <dbReference type="ARBA" id="ARBA00022722"/>
    </source>
</evidence>
<evidence type="ECO:0000313" key="9">
    <source>
        <dbReference type="EMBL" id="EPB72088.1"/>
    </source>
</evidence>
<keyword evidence="2" id="KW-0548">Nucleotidyltransferase</keyword>
<keyword evidence="10" id="KW-1185">Reference proteome</keyword>
<dbReference type="Pfam" id="PF17917">
    <property type="entry name" value="RT_RNaseH"/>
    <property type="match status" value="1"/>
</dbReference>
<keyword evidence="4" id="KW-0255">Endonuclease</keyword>
<dbReference type="InterPro" id="IPR050951">
    <property type="entry name" value="Retrovirus_Pol_polyprotein"/>
</dbReference>
<evidence type="ECO:0000313" key="10">
    <source>
        <dbReference type="Proteomes" id="UP000054495"/>
    </source>
</evidence>
<keyword evidence="3" id="KW-0540">Nuclease</keyword>
<sequence>MPSSSQAMESEQAPRWLEEVLQVQFQHLQLLQQQNQRIADLVSMLVEREKASTSAADVTSPAPRVDPYGDLVRDLPTFNYEGDEDETFNAWYTRYGPVMDDRGKALSDDRKRNLIVEKLDKATYKTYSEHVLPLKPQEIDLATTIDNLLYAVRKFHRYLLGRHFTLLTDHKPLLAIFGSKKGLPTYSANRLLRWSLILRGYDFTIEYRKTANFGQADALSRLIAEQTTPSEDVKLPRAFAKG</sequence>
<evidence type="ECO:0000259" key="7">
    <source>
        <dbReference type="Pfam" id="PF17917"/>
    </source>
</evidence>
<dbReference type="InterPro" id="IPR055510">
    <property type="entry name" value="DUF7083"/>
</dbReference>
<evidence type="ECO:0000256" key="1">
    <source>
        <dbReference type="ARBA" id="ARBA00022679"/>
    </source>
</evidence>
<accession>A0A0D6LLL2</accession>
<dbReference type="PANTHER" id="PTHR37984:SF5">
    <property type="entry name" value="PROTEIN NYNRIN-LIKE"/>
    <property type="match status" value="1"/>
</dbReference>
<name>A0A0D6LLL2_9BILA</name>
<dbReference type="GO" id="GO:0003964">
    <property type="term" value="F:RNA-directed DNA polymerase activity"/>
    <property type="evidence" value="ECO:0007669"/>
    <property type="project" value="UniProtKB-KW"/>
</dbReference>
<keyword evidence="6" id="KW-0695">RNA-directed DNA polymerase</keyword>
<gene>
    <name evidence="9" type="ORF">ANCCEY_08810</name>
</gene>
<feature type="domain" description="Reverse transcriptase RNase H-like" evidence="7">
    <location>
        <begin position="149"/>
        <end position="201"/>
    </location>
</feature>